<dbReference type="GeneID" id="14492805"/>
<gene>
    <name evidence="1" type="primary">TBLA0A00645</name>
    <name evidence="1" type="ORF">TBLA_0A00645</name>
</gene>
<evidence type="ECO:0000313" key="1">
    <source>
        <dbReference type="EMBL" id="CCH57866.1"/>
    </source>
</evidence>
<reference evidence="1 2" key="1">
    <citation type="journal article" date="2011" name="Proc. Natl. Acad. Sci. U.S.A.">
        <title>Evolutionary erosion of yeast sex chromosomes by mating-type switching accidents.</title>
        <authorList>
            <person name="Gordon J.L."/>
            <person name="Armisen D."/>
            <person name="Proux-Wera E."/>
            <person name="Oheigeartaigh S.S."/>
            <person name="Byrne K.P."/>
            <person name="Wolfe K.H."/>
        </authorList>
    </citation>
    <scope>NUCLEOTIDE SEQUENCE [LARGE SCALE GENOMIC DNA]</scope>
    <source>
        <strain evidence="2">ATCC 34711 / CBS 6284 / DSM 70876 / NBRC 10599 / NRRL Y-10934 / UCD 77-7</strain>
    </source>
</reference>
<dbReference type="KEGG" id="tbl:TBLA_0A00645"/>
<dbReference type="RefSeq" id="XP_004177385.1">
    <property type="nucleotide sequence ID" value="XM_004177337.1"/>
</dbReference>
<dbReference type="HOGENOM" id="CLU_1876828_0_0_1"/>
<dbReference type="EMBL" id="HE806316">
    <property type="protein sequence ID" value="CCH57866.1"/>
    <property type="molecule type" value="Genomic_DNA"/>
</dbReference>
<evidence type="ECO:0000313" key="2">
    <source>
        <dbReference type="Proteomes" id="UP000002866"/>
    </source>
</evidence>
<proteinExistence type="predicted"/>
<name>I2GUR4_HENB6</name>
<dbReference type="InParanoid" id="I2GUR4"/>
<organism evidence="1 2">
    <name type="scientific">Henningerozyma blattae (strain ATCC 34711 / CBS 6284 / DSM 70876 / NBRC 10599 / NRRL Y-10934 / UCD 77-7)</name>
    <name type="common">Yeast</name>
    <name type="synonym">Tetrapisispora blattae</name>
    <dbReference type="NCBI Taxonomy" id="1071380"/>
    <lineage>
        <taxon>Eukaryota</taxon>
        <taxon>Fungi</taxon>
        <taxon>Dikarya</taxon>
        <taxon>Ascomycota</taxon>
        <taxon>Saccharomycotina</taxon>
        <taxon>Saccharomycetes</taxon>
        <taxon>Saccharomycetales</taxon>
        <taxon>Saccharomycetaceae</taxon>
        <taxon>Henningerozyma</taxon>
    </lineage>
</organism>
<sequence length="140" mass="15702">MTCNNSSKYTNSNVILHLKTVSMEIKEDSKMTVANEINEISQTTVAREIAEDSKIPVANEIKEQTHTTVAAEISGRLNTTFSKISSHNQTKTVAEEISGIPNLNVKVKPQNITLTPFSKQEKAIARFQSKKFFFNLRNIM</sequence>
<dbReference type="AlphaFoldDB" id="I2GUR4"/>
<keyword evidence="2" id="KW-1185">Reference proteome</keyword>
<protein>
    <submittedName>
        <fullName evidence="1">Uncharacterized protein</fullName>
    </submittedName>
</protein>
<accession>I2GUR4</accession>
<dbReference type="Proteomes" id="UP000002866">
    <property type="component" value="Chromosome 1"/>
</dbReference>